<evidence type="ECO:0000259" key="1">
    <source>
        <dbReference type="PROSITE" id="PS50181"/>
    </source>
</evidence>
<dbReference type="Gene3D" id="3.80.10.10">
    <property type="entry name" value="Ribonuclease Inhibitor"/>
    <property type="match status" value="1"/>
</dbReference>
<dbReference type="InterPro" id="IPR036047">
    <property type="entry name" value="F-box-like_dom_sf"/>
</dbReference>
<reference evidence="2" key="1">
    <citation type="submission" date="2020-11" db="EMBL/GenBank/DDBJ databases">
        <authorList>
            <person name="Tran Van P."/>
        </authorList>
    </citation>
    <scope>NUCLEOTIDE SEQUENCE</scope>
</reference>
<gene>
    <name evidence="2" type="ORF">TMSB3V08_LOCUS8086</name>
</gene>
<dbReference type="SUPFAM" id="SSF81383">
    <property type="entry name" value="F-box domain"/>
    <property type="match status" value="1"/>
</dbReference>
<dbReference type="Pfam" id="PF12937">
    <property type="entry name" value="F-box-like"/>
    <property type="match status" value="1"/>
</dbReference>
<organism evidence="2">
    <name type="scientific">Timema monikensis</name>
    <dbReference type="NCBI Taxonomy" id="170555"/>
    <lineage>
        <taxon>Eukaryota</taxon>
        <taxon>Metazoa</taxon>
        <taxon>Ecdysozoa</taxon>
        <taxon>Arthropoda</taxon>
        <taxon>Hexapoda</taxon>
        <taxon>Insecta</taxon>
        <taxon>Pterygota</taxon>
        <taxon>Neoptera</taxon>
        <taxon>Polyneoptera</taxon>
        <taxon>Phasmatodea</taxon>
        <taxon>Timematodea</taxon>
        <taxon>Timematoidea</taxon>
        <taxon>Timematidae</taxon>
        <taxon>Timema</taxon>
    </lineage>
</organism>
<name>A0A7R9HQY7_9NEOP</name>
<dbReference type="PROSITE" id="PS50181">
    <property type="entry name" value="FBOX"/>
    <property type="match status" value="1"/>
</dbReference>
<dbReference type="InterPro" id="IPR032675">
    <property type="entry name" value="LRR_dom_sf"/>
</dbReference>
<dbReference type="InterPro" id="IPR001810">
    <property type="entry name" value="F-box_dom"/>
</dbReference>
<accession>A0A7R9HQY7</accession>
<proteinExistence type="predicted"/>
<dbReference type="Gene3D" id="1.20.1280.50">
    <property type="match status" value="1"/>
</dbReference>
<feature type="domain" description="F-box" evidence="1">
    <location>
        <begin position="53"/>
        <end position="100"/>
    </location>
</feature>
<protein>
    <recommendedName>
        <fullName evidence="1">F-box domain-containing protein</fullName>
    </recommendedName>
</protein>
<dbReference type="EMBL" id="OB794927">
    <property type="protein sequence ID" value="CAD7431348.1"/>
    <property type="molecule type" value="Genomic_DNA"/>
</dbReference>
<sequence>MALKMSWSARLVASSVIRSFSAIMRQSCPQLSSRRRCSCSKITPVKDLKMSCRRGIEDFPDELLLKIFSYLTTEELVLRLPLVTHSWDILSQDSSLWEQRCFEPRPQTTDKQIIQTLQISDLELCAEGVVRPIAESCPCLEHVDLGHESESDEIRHEDLVYLLEHKKADLKTMTITYNDWSEHTRALFEQCTQLEELHIYSWNNTRESNLTFIGKPTNLCALSLRQMSHFESSLSHLLQNYDWKTAGNSHHKQNLGGRDPFDVLEQSVALVQFQSHDSHDVRVMSVCMGLTLGYTPRVEESLQYHLSHRVSNKVEMERILAVEQNGLDEGYNGAARVITRTNNGYVDHLTLGYICLLKRYNQPRSTWCFKRTVAVEEGVIHQSGGDHSPQNETAQPMSRHNTRKTITSSAASYPDCLSALNYVSEITFPFEIGHHGDKEGLYKSYTTVGHGQRCGGSLVLVTTHEANNSFAPPATAFDFDDCCLFHKTKPYLQPIVPTPACRTRNRSAPIIRLPRSRALNASGGRTNWKTETAG</sequence>
<evidence type="ECO:0000313" key="2">
    <source>
        <dbReference type="EMBL" id="CAD7431348.1"/>
    </source>
</evidence>
<dbReference type="SUPFAM" id="SSF52047">
    <property type="entry name" value="RNI-like"/>
    <property type="match status" value="1"/>
</dbReference>
<dbReference type="AlphaFoldDB" id="A0A7R9HQY7"/>